<evidence type="ECO:0000313" key="22">
    <source>
        <dbReference type="EMBL" id="KHN16981.1"/>
    </source>
</evidence>
<evidence type="ECO:0000259" key="21">
    <source>
        <dbReference type="PROSITE" id="PS50011"/>
    </source>
</evidence>
<evidence type="ECO:0000256" key="7">
    <source>
        <dbReference type="ARBA" id="ARBA00022614"/>
    </source>
</evidence>
<evidence type="ECO:0000256" key="11">
    <source>
        <dbReference type="ARBA" id="ARBA00022741"/>
    </source>
</evidence>
<dbReference type="Gene3D" id="3.30.200.20">
    <property type="entry name" value="Phosphorylase Kinase, domain 1"/>
    <property type="match status" value="1"/>
</dbReference>
<reference evidence="23 24" key="2">
    <citation type="submission" date="2018-09" db="EMBL/GenBank/DDBJ databases">
        <title>A high-quality reference genome of wild soybean provides a powerful tool to mine soybean genomes.</title>
        <authorList>
            <person name="Xie M."/>
            <person name="Chung C.Y.L."/>
            <person name="Li M.-W."/>
            <person name="Wong F.-L."/>
            <person name="Chan T.-F."/>
            <person name="Lam H.-M."/>
        </authorList>
    </citation>
    <scope>NUCLEOTIDE SEQUENCE [LARGE SCALE GENOMIC DNA]</scope>
    <source>
        <strain evidence="24">cv. W05</strain>
        <tissue evidence="23">Hypocotyl of etiolated seedlings</tissue>
    </source>
</reference>
<evidence type="ECO:0000256" key="17">
    <source>
        <dbReference type="ARBA" id="ARBA00023180"/>
    </source>
</evidence>
<dbReference type="PANTHER" id="PTHR48006">
    <property type="entry name" value="LEUCINE-RICH REPEAT-CONTAINING PROTEIN DDB_G0281931-RELATED"/>
    <property type="match status" value="1"/>
</dbReference>
<dbReference type="InterPro" id="IPR001611">
    <property type="entry name" value="Leu-rich_rpt"/>
</dbReference>
<keyword evidence="4" id="KW-0134">Cell wall</keyword>
<keyword evidence="14 19" id="KW-1133">Transmembrane helix</keyword>
<comment type="subcellular location">
    <subcellularLocation>
        <location evidence="1">Membrane</location>
        <topology evidence="1">Peripheral membrane protein</topology>
    </subcellularLocation>
    <subcellularLocation>
        <location evidence="3">Membrane</location>
        <topology evidence="3">Single-pass type I membrane protein</topology>
    </subcellularLocation>
    <subcellularLocation>
        <location evidence="2">Secreted</location>
        <location evidence="2">Cell wall</location>
    </subcellularLocation>
</comment>
<comment type="similarity">
    <text evidence="18">Belongs to the polygalacturonase-inhibiting protein family.</text>
</comment>
<evidence type="ECO:0000256" key="4">
    <source>
        <dbReference type="ARBA" id="ARBA00022512"/>
    </source>
</evidence>
<dbReference type="Gene3D" id="3.80.10.10">
    <property type="entry name" value="Ribonuclease Inhibitor"/>
    <property type="match status" value="1"/>
</dbReference>
<dbReference type="SUPFAM" id="SSF56112">
    <property type="entry name" value="Protein kinase-like (PK-like)"/>
    <property type="match status" value="1"/>
</dbReference>
<dbReference type="PANTHER" id="PTHR48006:SF88">
    <property type="entry name" value="LRR RECEPTOR-LIKE KINASE FAMILY PROTEIN"/>
    <property type="match status" value="1"/>
</dbReference>
<dbReference type="InterPro" id="IPR013210">
    <property type="entry name" value="LRR_N_plant-typ"/>
</dbReference>
<dbReference type="InterPro" id="IPR051824">
    <property type="entry name" value="LRR_Rcpt-Like_S/T_Kinase"/>
</dbReference>
<dbReference type="GO" id="GO:0004709">
    <property type="term" value="F:MAP kinase kinase kinase activity"/>
    <property type="evidence" value="ECO:0007669"/>
    <property type="project" value="UniProtKB-EC"/>
</dbReference>
<keyword evidence="22" id="KW-0808">Transferase</keyword>
<keyword evidence="15 19" id="KW-0472">Membrane</keyword>
<evidence type="ECO:0000256" key="2">
    <source>
        <dbReference type="ARBA" id="ARBA00004191"/>
    </source>
</evidence>
<keyword evidence="5" id="KW-0964">Secreted</keyword>
<keyword evidence="13" id="KW-0067">ATP-binding</keyword>
<evidence type="ECO:0000313" key="23">
    <source>
        <dbReference type="EMBL" id="RZB60075.1"/>
    </source>
</evidence>
<dbReference type="InterPro" id="IPR011009">
    <property type="entry name" value="Kinase-like_dom_sf"/>
</dbReference>
<feature type="signal peptide" evidence="20">
    <location>
        <begin position="1"/>
        <end position="27"/>
    </location>
</feature>
<keyword evidence="16" id="KW-1015">Disulfide bond</keyword>
<feature type="domain" description="Protein kinase" evidence="21">
    <location>
        <begin position="302"/>
        <end position="586"/>
    </location>
</feature>
<keyword evidence="22" id="KW-0418">Kinase</keyword>
<evidence type="ECO:0000256" key="9">
    <source>
        <dbReference type="ARBA" id="ARBA00022729"/>
    </source>
</evidence>
<dbReference type="Pfam" id="PF07714">
    <property type="entry name" value="PK_Tyr_Ser-Thr"/>
    <property type="match status" value="1"/>
</dbReference>
<evidence type="ECO:0000256" key="13">
    <source>
        <dbReference type="ARBA" id="ARBA00022840"/>
    </source>
</evidence>
<evidence type="ECO:0000256" key="5">
    <source>
        <dbReference type="ARBA" id="ARBA00022525"/>
    </source>
</evidence>
<evidence type="ECO:0000256" key="10">
    <source>
        <dbReference type="ARBA" id="ARBA00022737"/>
    </source>
</evidence>
<keyword evidence="10" id="KW-0677">Repeat</keyword>
<sequence>MVLHSWISSSHILVNFLLLLGCGITYGTDTDIFCLKSIKESLEDPYNYLKFSWDFNNKTEGYICRFNGVECWHPDENRVLNLKLSNMGLKGQFPRGIQNCSSLTGLDLSINKLSGTIPGDISTLIPFATSIDLSTNEFSGAIPVSLANCTFLNTLKLDQNRLTGQIPPQFGVLSRIKVFSVSNNLLTGQVPIFRDGVELHYANNQGLCGGNTLAPCQATPSKSNMAVIAGAAAGGVTLAALGLGIGMFFFVRRVSFKKKEEDPEGNKWARSLKGTKRIKVSMFEKSISKMKLSDLMKATNNFSNTNIIGTGRTGTVYKAVLDDGTTLMVKRLQESQYTEKEFMSEMGTLGTVKHRNLVPLLGFCMTKRERLLVYKNMPNGNLHDQLHPADGVSTLDWTTRLKIAIGAAKGLAWLHHSCNPRIIHRNISSKCILLDADFEPKISDFGLARLMNPIDTHLSTFVNGEFGDLGYVAPEYTRTLVATPKGDIYSFGTVLLELVTGERPTNVSKAPETFKGNLVEWITELTSNAKLHDAIDESLVRKDVDSELFQFLKVACNCVSPTPKERPTMFEVYQLLRAIGGRYNFTTEDDILVPTDIGNTDNMQELIVAQEGSY</sequence>
<evidence type="ECO:0000256" key="12">
    <source>
        <dbReference type="ARBA" id="ARBA00022821"/>
    </source>
</evidence>
<keyword evidence="8 19" id="KW-0812">Transmembrane</keyword>
<evidence type="ECO:0000256" key="14">
    <source>
        <dbReference type="ARBA" id="ARBA00022989"/>
    </source>
</evidence>
<dbReference type="Pfam" id="PF08263">
    <property type="entry name" value="LRRNT_2"/>
    <property type="match status" value="1"/>
</dbReference>
<dbReference type="GO" id="GO:0006952">
    <property type="term" value="P:defense response"/>
    <property type="evidence" value="ECO:0007669"/>
    <property type="project" value="UniProtKB-KW"/>
</dbReference>
<evidence type="ECO:0000313" key="24">
    <source>
        <dbReference type="Proteomes" id="UP000289340"/>
    </source>
</evidence>
<dbReference type="GO" id="GO:0005524">
    <property type="term" value="F:ATP binding"/>
    <property type="evidence" value="ECO:0007669"/>
    <property type="project" value="UniProtKB-KW"/>
</dbReference>
<dbReference type="InterPro" id="IPR001245">
    <property type="entry name" value="Ser-Thr/Tyr_kinase_cat_dom"/>
</dbReference>
<dbReference type="Pfam" id="PF00560">
    <property type="entry name" value="LRR_1"/>
    <property type="match status" value="2"/>
</dbReference>
<dbReference type="FunFam" id="3.80.10.10:FF:000400">
    <property type="entry name" value="Nuclear pore complex protein NUP107"/>
    <property type="match status" value="1"/>
</dbReference>
<dbReference type="SUPFAM" id="SSF52058">
    <property type="entry name" value="L domain-like"/>
    <property type="match status" value="1"/>
</dbReference>
<name>A0A0B2Q607_GLYSO</name>
<dbReference type="GO" id="GO:0016020">
    <property type="term" value="C:membrane"/>
    <property type="evidence" value="ECO:0007669"/>
    <property type="project" value="UniProtKB-SubCell"/>
</dbReference>
<dbReference type="FunFam" id="3.30.200.20:FF:000428">
    <property type="entry name" value="Inactive LRR receptor-like serine/threonine-protein kinase BIR2"/>
    <property type="match status" value="1"/>
</dbReference>
<accession>A0A0B2Q607</accession>
<dbReference type="AlphaFoldDB" id="A0A0B2Q607"/>
<dbReference type="InterPro" id="IPR032675">
    <property type="entry name" value="LRR_dom_sf"/>
</dbReference>
<keyword evidence="24" id="KW-1185">Reference proteome</keyword>
<evidence type="ECO:0000256" key="6">
    <source>
        <dbReference type="ARBA" id="ARBA00022553"/>
    </source>
</evidence>
<dbReference type="Proteomes" id="UP000053555">
    <property type="component" value="Unassembled WGS sequence"/>
</dbReference>
<keyword evidence="17" id="KW-0325">Glycoprotein</keyword>
<dbReference type="Gene3D" id="1.10.510.10">
    <property type="entry name" value="Transferase(Phosphotransferase) domain 1"/>
    <property type="match status" value="1"/>
</dbReference>
<evidence type="ECO:0000256" key="15">
    <source>
        <dbReference type="ARBA" id="ARBA00023136"/>
    </source>
</evidence>
<dbReference type="Proteomes" id="UP000289340">
    <property type="component" value="Chromosome 16"/>
</dbReference>
<gene>
    <name evidence="23" type="ORF">D0Y65_043016</name>
    <name evidence="22" type="ORF">glysoja_035832</name>
</gene>
<keyword evidence="11" id="KW-0547">Nucleotide-binding</keyword>
<proteinExistence type="inferred from homology"/>
<dbReference type="PROSITE" id="PS50011">
    <property type="entry name" value="PROTEIN_KINASE_DOM"/>
    <property type="match status" value="1"/>
</dbReference>
<reference evidence="22" key="1">
    <citation type="submission" date="2014-07" db="EMBL/GenBank/DDBJ databases">
        <title>Identification of a novel salt tolerance gene in wild soybean by whole-genome sequencing.</title>
        <authorList>
            <person name="Lam H.-M."/>
            <person name="Qi X."/>
            <person name="Li M.-W."/>
            <person name="Liu X."/>
            <person name="Xie M."/>
            <person name="Ni M."/>
            <person name="Xu X."/>
        </authorList>
    </citation>
    <scope>NUCLEOTIDE SEQUENCE [LARGE SCALE GENOMIC DNA]</scope>
    <source>
        <tissue evidence="22">Root</tissue>
    </source>
</reference>
<dbReference type="Gramene" id="XM_028350480.1">
    <property type="protein sequence ID" value="XP_028206281.1"/>
    <property type="gene ID" value="LOC114389732"/>
</dbReference>
<dbReference type="EMBL" id="QZWG01000016">
    <property type="protein sequence ID" value="RZB60075.1"/>
    <property type="molecule type" value="Genomic_DNA"/>
</dbReference>
<keyword evidence="7" id="KW-0433">Leucine-rich repeat</keyword>
<keyword evidence="9 20" id="KW-0732">Signal</keyword>
<evidence type="ECO:0000256" key="18">
    <source>
        <dbReference type="ARBA" id="ARBA00038043"/>
    </source>
</evidence>
<dbReference type="CDD" id="cd14066">
    <property type="entry name" value="STKc_IRAK"/>
    <property type="match status" value="1"/>
</dbReference>
<organism evidence="22">
    <name type="scientific">Glycine soja</name>
    <name type="common">Wild soybean</name>
    <dbReference type="NCBI Taxonomy" id="3848"/>
    <lineage>
        <taxon>Eukaryota</taxon>
        <taxon>Viridiplantae</taxon>
        <taxon>Streptophyta</taxon>
        <taxon>Embryophyta</taxon>
        <taxon>Tracheophyta</taxon>
        <taxon>Spermatophyta</taxon>
        <taxon>Magnoliopsida</taxon>
        <taxon>eudicotyledons</taxon>
        <taxon>Gunneridae</taxon>
        <taxon>Pentapetalae</taxon>
        <taxon>rosids</taxon>
        <taxon>fabids</taxon>
        <taxon>Fabales</taxon>
        <taxon>Fabaceae</taxon>
        <taxon>Papilionoideae</taxon>
        <taxon>50 kb inversion clade</taxon>
        <taxon>NPAAA clade</taxon>
        <taxon>indigoferoid/millettioid clade</taxon>
        <taxon>Phaseoleae</taxon>
        <taxon>Glycine</taxon>
        <taxon>Glycine subgen. Soja</taxon>
    </lineage>
</organism>
<evidence type="ECO:0000256" key="16">
    <source>
        <dbReference type="ARBA" id="ARBA00023157"/>
    </source>
</evidence>
<evidence type="ECO:0000256" key="20">
    <source>
        <dbReference type="SAM" id="SignalP"/>
    </source>
</evidence>
<dbReference type="FunFam" id="1.10.510.10:FF:000609">
    <property type="entry name" value="Inactive LRR receptor-like serine/threonine-protein kinase BIR2"/>
    <property type="match status" value="1"/>
</dbReference>
<protein>
    <submittedName>
        <fullName evidence="22 23">Inactive leucine-rich repeat receptor-like protein kinase</fullName>
        <ecNumber evidence="22">2.7.10.1</ecNumber>
        <ecNumber evidence="22">2.7.11.25</ecNumber>
    </submittedName>
</protein>
<dbReference type="EC" id="2.7.10.1" evidence="22"/>
<evidence type="ECO:0000256" key="19">
    <source>
        <dbReference type="SAM" id="Phobius"/>
    </source>
</evidence>
<dbReference type="SMR" id="A0A0B2Q607"/>
<evidence type="ECO:0000256" key="3">
    <source>
        <dbReference type="ARBA" id="ARBA00004479"/>
    </source>
</evidence>
<keyword evidence="12" id="KW-0611">Plant defense</keyword>
<evidence type="ECO:0000256" key="8">
    <source>
        <dbReference type="ARBA" id="ARBA00022692"/>
    </source>
</evidence>
<dbReference type="EC" id="2.7.11.25" evidence="22"/>
<dbReference type="EMBL" id="KN660432">
    <property type="protein sequence ID" value="KHN16981.1"/>
    <property type="molecule type" value="Genomic_DNA"/>
</dbReference>
<evidence type="ECO:0000256" key="1">
    <source>
        <dbReference type="ARBA" id="ARBA00004170"/>
    </source>
</evidence>
<dbReference type="InterPro" id="IPR000719">
    <property type="entry name" value="Prot_kinase_dom"/>
</dbReference>
<feature type="transmembrane region" description="Helical" evidence="19">
    <location>
        <begin position="225"/>
        <end position="251"/>
    </location>
</feature>
<keyword evidence="22" id="KW-0675">Receptor</keyword>
<dbReference type="GO" id="GO:0004714">
    <property type="term" value="F:transmembrane receptor protein tyrosine kinase activity"/>
    <property type="evidence" value="ECO:0007669"/>
    <property type="project" value="UniProtKB-EC"/>
</dbReference>
<feature type="chain" id="PRO_5040666464" evidence="20">
    <location>
        <begin position="28"/>
        <end position="614"/>
    </location>
</feature>
<keyword evidence="6" id="KW-0597">Phosphoprotein</keyword>